<feature type="compositionally biased region" description="Basic and acidic residues" evidence="1">
    <location>
        <begin position="222"/>
        <end position="255"/>
    </location>
</feature>
<reference evidence="4" key="2">
    <citation type="submission" date="2020-01" db="EMBL/GenBank/DDBJ databases">
        <title>Population-level Yeast Reference Genomes.</title>
        <authorList>
            <person name="Yue J.-X."/>
        </authorList>
    </citation>
    <scope>NUCLEOTIDE SEQUENCE</scope>
    <source>
        <strain evidence="4">CBS432</strain>
    </source>
</reference>
<name>A0A8B8UV31_SACPA</name>
<keyword evidence="2" id="KW-0812">Transmembrane</keyword>
<dbReference type="AlphaFoldDB" id="A0A8B8UV31"/>
<evidence type="ECO:0000313" key="4">
    <source>
        <dbReference type="RefSeq" id="XP_033767629.1"/>
    </source>
</evidence>
<evidence type="ECO:0000256" key="1">
    <source>
        <dbReference type="SAM" id="MobiDB-lite"/>
    </source>
</evidence>
<feature type="transmembrane region" description="Helical" evidence="2">
    <location>
        <begin position="445"/>
        <end position="465"/>
    </location>
</feature>
<feature type="region of interest" description="Disordered" evidence="1">
    <location>
        <begin position="187"/>
        <end position="268"/>
    </location>
</feature>
<dbReference type="GeneID" id="54631982"/>
<sequence>MLGCLSALLVLLAGGGRSILAAVQSKTVTDPNLCPGYNSQLISPFLSSCIHLKKRDLNECIFHYFDEQYAFCRSCVTVNNETMEDLDNCRCLQCALNSLNNSCFHDYCTSKDEYDKLQIFIEQFQITNGVIDSGVILKTKGDKFSTKRLSYFVGQNHTLFRNPLPFEKNQLISALLTSLANNQNTMLSSDASEEGDTSNEIQSLRKRRRGDQTLLEAAGYEDENKSDSSAEDKKQGGNMKYHESKEISGENYSKDPDDESINNEEGYTKTPLFHTTKIDTTRWSSWEQREVFTSYLVDECQDTKMVTTVDTFYETKTETETRTTLITSTKAKRRWFPRTTIVTSTATATSLSITTTTTTISATTTNFLVTVVNPDGLKRKAGIRFGIFSANGEIRSSDESSAQTVVKRNWVSDPDTATTTSQVLPQPELTSGEYVSAASQLDKRIFIFTAITVSITTLMMLGFSYRSRVSFSDHSIYESEEDDDWSDEEVEFDEEYFYSLPVSIPEKGISLDKMAQQLGVE</sequence>
<feature type="chain" id="PRO_5034343166" description="YKR005C" evidence="3">
    <location>
        <begin position="19"/>
        <end position="521"/>
    </location>
</feature>
<dbReference type="VEuPathDB" id="FungiDB:SPAR_K02140"/>
<keyword evidence="3" id="KW-0732">Signal</keyword>
<evidence type="ECO:0000256" key="3">
    <source>
        <dbReference type="SAM" id="SignalP"/>
    </source>
</evidence>
<feature type="signal peptide" evidence="3">
    <location>
        <begin position="1"/>
        <end position="18"/>
    </location>
</feature>
<keyword evidence="2" id="KW-1133">Transmembrane helix</keyword>
<evidence type="ECO:0000256" key="2">
    <source>
        <dbReference type="SAM" id="Phobius"/>
    </source>
</evidence>
<reference evidence="4" key="4">
    <citation type="submission" date="2025-08" db="UniProtKB">
        <authorList>
            <consortium name="RefSeq"/>
        </authorList>
    </citation>
    <scope>IDENTIFICATION</scope>
    <source>
        <strain evidence="4">CBS432</strain>
    </source>
</reference>
<accession>A0A8B8UV31</accession>
<reference evidence="4" key="3">
    <citation type="submission" date="2025-07" db="EMBL/GenBank/DDBJ databases">
        <authorList>
            <consortium name="NCBI Genome Project"/>
        </authorList>
    </citation>
    <scope>NUCLEOTIDE SEQUENCE</scope>
    <source>
        <strain evidence="4">CBS432</strain>
    </source>
</reference>
<gene>
    <name evidence="4" type="ORF">SPAR_K02140</name>
</gene>
<protein>
    <recommendedName>
        <fullName evidence="5">YKR005C</fullName>
    </recommendedName>
</protein>
<evidence type="ECO:0008006" key="5">
    <source>
        <dbReference type="Google" id="ProtNLM"/>
    </source>
</evidence>
<dbReference type="RefSeq" id="XP_033767629.1">
    <property type="nucleotide sequence ID" value="XM_033911738.1"/>
</dbReference>
<dbReference type="KEGG" id="spao:SPAR_K02140"/>
<organism evidence="4">
    <name type="scientific">Saccharomyces paradoxus</name>
    <name type="common">Yeast</name>
    <name type="synonym">Saccharomyces douglasii</name>
    <dbReference type="NCBI Taxonomy" id="27291"/>
    <lineage>
        <taxon>Eukaryota</taxon>
        <taxon>Fungi</taxon>
        <taxon>Dikarya</taxon>
        <taxon>Ascomycota</taxon>
        <taxon>Saccharomycotina</taxon>
        <taxon>Saccharomycetes</taxon>
        <taxon>Saccharomycetales</taxon>
        <taxon>Saccharomycetaceae</taxon>
        <taxon>Saccharomyces</taxon>
    </lineage>
</organism>
<dbReference type="OrthoDB" id="4053155at2759"/>
<reference evidence="4" key="1">
    <citation type="journal article" date="2017" name="Nat. Genet.">
        <title>Contrasting evolutionary genome dynamics between domesticated and wild yeasts.</title>
        <authorList>
            <person name="Yue J.X."/>
            <person name="Li J."/>
            <person name="Aigrain L."/>
            <person name="Hallin J."/>
            <person name="Persson K."/>
            <person name="Oliver K."/>
            <person name="Bergstrom A."/>
            <person name="Coupland P."/>
            <person name="Warringer J."/>
            <person name="Lagomarsino M.C."/>
            <person name="Fischer G."/>
            <person name="Durbin R."/>
            <person name="Liti G."/>
        </authorList>
    </citation>
    <scope>NUCLEOTIDE SEQUENCE</scope>
    <source>
        <strain evidence="4">CBS432</strain>
    </source>
</reference>
<keyword evidence="2" id="KW-0472">Membrane</keyword>
<proteinExistence type="predicted"/>